<dbReference type="EMBL" id="AMQN01013269">
    <property type="status" value="NOT_ANNOTATED_CDS"/>
    <property type="molecule type" value="Genomic_DNA"/>
</dbReference>
<dbReference type="HOGENOM" id="CLU_645992_0_0_1"/>
<evidence type="ECO:0008006" key="7">
    <source>
        <dbReference type="Google" id="ProtNLM"/>
    </source>
</evidence>
<keyword evidence="3" id="KW-0732">Signal</keyword>
<evidence type="ECO:0000313" key="4">
    <source>
        <dbReference type="EMBL" id="ELT92512.1"/>
    </source>
</evidence>
<dbReference type="EnsemblMetazoa" id="CapteT200679">
    <property type="protein sequence ID" value="CapteP200679"/>
    <property type="gene ID" value="CapteG200679"/>
</dbReference>
<dbReference type="InterPro" id="IPR003591">
    <property type="entry name" value="Leu-rich_rpt_typical-subtyp"/>
</dbReference>
<reference evidence="4 6" key="2">
    <citation type="journal article" date="2013" name="Nature">
        <title>Insights into bilaterian evolution from three spiralian genomes.</title>
        <authorList>
            <person name="Simakov O."/>
            <person name="Marletaz F."/>
            <person name="Cho S.J."/>
            <person name="Edsinger-Gonzales E."/>
            <person name="Havlak P."/>
            <person name="Hellsten U."/>
            <person name="Kuo D.H."/>
            <person name="Larsson T."/>
            <person name="Lv J."/>
            <person name="Arendt D."/>
            <person name="Savage R."/>
            <person name="Osoegawa K."/>
            <person name="de Jong P."/>
            <person name="Grimwood J."/>
            <person name="Chapman J.A."/>
            <person name="Shapiro H."/>
            <person name="Aerts A."/>
            <person name="Otillar R.P."/>
            <person name="Terry A.Y."/>
            <person name="Boore J.L."/>
            <person name="Grigoriev I.V."/>
            <person name="Lindberg D.R."/>
            <person name="Seaver E.C."/>
            <person name="Weisblat D.A."/>
            <person name="Putnam N.H."/>
            <person name="Rokhsar D.S."/>
        </authorList>
    </citation>
    <scope>NUCLEOTIDE SEQUENCE</scope>
    <source>
        <strain evidence="4 6">I ESC-2004</strain>
    </source>
</reference>
<keyword evidence="6" id="KW-1185">Reference proteome</keyword>
<dbReference type="PANTHER" id="PTHR45712:SF22">
    <property type="entry name" value="INSULIN-LIKE GROWTH FACTOR-BINDING PROTEIN COMPLEX ACID LABILE SUBUNIT"/>
    <property type="match status" value="1"/>
</dbReference>
<proteinExistence type="predicted"/>
<evidence type="ECO:0000256" key="2">
    <source>
        <dbReference type="ARBA" id="ARBA00022737"/>
    </source>
</evidence>
<evidence type="ECO:0000313" key="6">
    <source>
        <dbReference type="Proteomes" id="UP000014760"/>
    </source>
</evidence>
<evidence type="ECO:0000256" key="1">
    <source>
        <dbReference type="ARBA" id="ARBA00022614"/>
    </source>
</evidence>
<dbReference type="InterPro" id="IPR050333">
    <property type="entry name" value="SLRP"/>
</dbReference>
<dbReference type="SUPFAM" id="SSF52058">
    <property type="entry name" value="L domain-like"/>
    <property type="match status" value="1"/>
</dbReference>
<dbReference type="EMBL" id="KB310092">
    <property type="protein sequence ID" value="ELT92512.1"/>
    <property type="molecule type" value="Genomic_DNA"/>
</dbReference>
<dbReference type="InterPro" id="IPR032675">
    <property type="entry name" value="LRR_dom_sf"/>
</dbReference>
<dbReference type="PANTHER" id="PTHR45712">
    <property type="entry name" value="AGAP008170-PA"/>
    <property type="match status" value="1"/>
</dbReference>
<keyword evidence="2" id="KW-0677">Repeat</keyword>
<protein>
    <recommendedName>
        <fullName evidence="7">LRRNT domain-containing protein</fullName>
    </recommendedName>
</protein>
<dbReference type="SMART" id="SM00369">
    <property type="entry name" value="LRR_TYP"/>
    <property type="match status" value="7"/>
</dbReference>
<name>R7TG97_CAPTE</name>
<feature type="chain" id="PRO_5008786977" description="LRRNT domain-containing protein" evidence="3">
    <location>
        <begin position="19"/>
        <end position="425"/>
    </location>
</feature>
<dbReference type="InterPro" id="IPR001611">
    <property type="entry name" value="Leu-rich_rpt"/>
</dbReference>
<reference evidence="5" key="3">
    <citation type="submission" date="2015-06" db="UniProtKB">
        <authorList>
            <consortium name="EnsemblMetazoa"/>
        </authorList>
    </citation>
    <scope>IDENTIFICATION</scope>
</reference>
<gene>
    <name evidence="4" type="ORF">CAPTEDRAFT_200679</name>
</gene>
<keyword evidence="1" id="KW-0433">Leucine-rich repeat</keyword>
<dbReference type="OrthoDB" id="5954366at2759"/>
<dbReference type="AlphaFoldDB" id="R7TG97"/>
<dbReference type="Proteomes" id="UP000014760">
    <property type="component" value="Unassembled WGS sequence"/>
</dbReference>
<organism evidence="4">
    <name type="scientific">Capitella teleta</name>
    <name type="common">Polychaete worm</name>
    <dbReference type="NCBI Taxonomy" id="283909"/>
    <lineage>
        <taxon>Eukaryota</taxon>
        <taxon>Metazoa</taxon>
        <taxon>Spiralia</taxon>
        <taxon>Lophotrochozoa</taxon>
        <taxon>Annelida</taxon>
        <taxon>Polychaeta</taxon>
        <taxon>Sedentaria</taxon>
        <taxon>Scolecida</taxon>
        <taxon>Capitellidae</taxon>
        <taxon>Capitella</taxon>
    </lineage>
</organism>
<dbReference type="SMART" id="SM00364">
    <property type="entry name" value="LRR_BAC"/>
    <property type="match status" value="4"/>
</dbReference>
<feature type="signal peptide" evidence="3">
    <location>
        <begin position="1"/>
        <end position="18"/>
    </location>
</feature>
<dbReference type="OMA" id="QFIPKCP"/>
<dbReference type="Gene3D" id="3.80.10.10">
    <property type="entry name" value="Ribonuclease Inhibitor"/>
    <property type="match status" value="3"/>
</dbReference>
<accession>R7TG97</accession>
<dbReference type="STRING" id="283909.R7TG97"/>
<dbReference type="PROSITE" id="PS51450">
    <property type="entry name" value="LRR"/>
    <property type="match status" value="2"/>
</dbReference>
<evidence type="ECO:0000256" key="3">
    <source>
        <dbReference type="SAM" id="SignalP"/>
    </source>
</evidence>
<sequence>MGIFTLLYLVGYFTITSGCYNGRNRGLEYVPTDIPLNVSVILLRNNEIDSLPVGTFENYVDLLSLEMGGNNLMDISPSAFKGTKLEFLYLDRNSLTTFPDLSEIGHCLKELYLAYNDITEVSTNHISSLTVLKLLDLTGNNKLPKGLPFKSGFNNLLVLNLMDTRMTEINDELTNLQIPNLWISNGGFSGGISDLHFTGTKVNALLLRSMGLHTFPIFPNLARGIKMLDLTDNSFIEPLGDDDLGQLESISKLVLKKCHIMKFPDVTSLNKTLKELNVEMNSITTIPSNALDEMSRLDILRISNNPLQNFPSFAIRIKTLKSLYMERTNFVFSCQHASHFDSLGVIDLSDNSLDSIGALQCLNSPTRHVILKDNNISVIHIAGLPFLKTLQTINLHNNPIQCLSKINLKAKMISEIVAKEALKPF</sequence>
<dbReference type="Pfam" id="PF13855">
    <property type="entry name" value="LRR_8"/>
    <property type="match status" value="1"/>
</dbReference>
<reference evidence="6" key="1">
    <citation type="submission" date="2012-12" db="EMBL/GenBank/DDBJ databases">
        <authorList>
            <person name="Hellsten U."/>
            <person name="Grimwood J."/>
            <person name="Chapman J.A."/>
            <person name="Shapiro H."/>
            <person name="Aerts A."/>
            <person name="Otillar R.P."/>
            <person name="Terry A.Y."/>
            <person name="Boore J.L."/>
            <person name="Simakov O."/>
            <person name="Marletaz F."/>
            <person name="Cho S.-J."/>
            <person name="Edsinger-Gonzales E."/>
            <person name="Havlak P."/>
            <person name="Kuo D.-H."/>
            <person name="Larsson T."/>
            <person name="Lv J."/>
            <person name="Arendt D."/>
            <person name="Savage R."/>
            <person name="Osoegawa K."/>
            <person name="de Jong P."/>
            <person name="Lindberg D.R."/>
            <person name="Seaver E.C."/>
            <person name="Weisblat D.A."/>
            <person name="Putnam N.H."/>
            <person name="Grigoriev I.V."/>
            <person name="Rokhsar D.S."/>
        </authorList>
    </citation>
    <scope>NUCLEOTIDE SEQUENCE</scope>
    <source>
        <strain evidence="6">I ESC-2004</strain>
    </source>
</reference>
<evidence type="ECO:0000313" key="5">
    <source>
        <dbReference type="EnsemblMetazoa" id="CapteP200679"/>
    </source>
</evidence>